<evidence type="ECO:0000313" key="2">
    <source>
        <dbReference type="Proteomes" id="UP000019116"/>
    </source>
</evidence>
<dbReference type="Proteomes" id="UP000019116">
    <property type="component" value="Chromosome 2A"/>
</dbReference>
<sequence>MIDQYKHQQLQIGLVSPQQIKAWDNKNLPNGEVVGEVTRPSTFHYKMYPLGKYRFDQDLLFWSTKSKHDVVMNIKVIGNLTA</sequence>
<dbReference type="SMR" id="A0A3B6B6K6"/>
<dbReference type="Gramene" id="TraesCS2A03G1104900.1">
    <property type="protein sequence ID" value="TraesCS2A03G1104900.1.CDS1"/>
    <property type="gene ID" value="TraesCS2A03G1104900"/>
</dbReference>
<dbReference type="EnsemblPlants" id="TraesCS2A02G470300.1">
    <property type="protein sequence ID" value="TraesCS2A02G470300.1.cds1"/>
    <property type="gene ID" value="TraesCS2A02G470300"/>
</dbReference>
<name>A0A3B6B6K6_WHEAT</name>
<dbReference type="OrthoDB" id="35434at2759"/>
<dbReference type="Gramene" id="TraesROB_scaffold_008932_01G000100.1">
    <property type="protein sequence ID" value="TraesROB_scaffold_008932_01G000100.1"/>
    <property type="gene ID" value="TraesROB_scaffold_008932_01G000100"/>
</dbReference>
<proteinExistence type="predicted"/>
<dbReference type="Gramene" id="TraesCAD_scaffold_033616_01G000200.1">
    <property type="protein sequence ID" value="TraesCAD_scaffold_033616_01G000200.1"/>
    <property type="gene ID" value="TraesCAD_scaffold_033616_01G000200"/>
</dbReference>
<dbReference type="AlphaFoldDB" id="A0A3B6B6K6"/>
<reference evidence="1" key="2">
    <citation type="submission" date="2018-10" db="UniProtKB">
        <authorList>
            <consortium name="EnsemblPlants"/>
        </authorList>
    </citation>
    <scope>IDENTIFICATION</scope>
</reference>
<keyword evidence="2" id="KW-1185">Reference proteome</keyword>
<organism evidence="1">
    <name type="scientific">Triticum aestivum</name>
    <name type="common">Wheat</name>
    <dbReference type="NCBI Taxonomy" id="4565"/>
    <lineage>
        <taxon>Eukaryota</taxon>
        <taxon>Viridiplantae</taxon>
        <taxon>Streptophyta</taxon>
        <taxon>Embryophyta</taxon>
        <taxon>Tracheophyta</taxon>
        <taxon>Spermatophyta</taxon>
        <taxon>Magnoliopsida</taxon>
        <taxon>Liliopsida</taxon>
        <taxon>Poales</taxon>
        <taxon>Poaceae</taxon>
        <taxon>BOP clade</taxon>
        <taxon>Pooideae</taxon>
        <taxon>Triticodae</taxon>
        <taxon>Triticeae</taxon>
        <taxon>Triticinae</taxon>
        <taxon>Triticum</taxon>
    </lineage>
</organism>
<dbReference type="Gramene" id="TraesSYM2A03G00786670.1">
    <property type="protein sequence ID" value="TraesSYM2A03G00786670.1.CDS1"/>
    <property type="gene ID" value="TraesSYM2A03G00786670"/>
</dbReference>
<dbReference type="Gramene" id="TraesNOR2A03G00789030.1">
    <property type="protein sequence ID" value="TraesNOR2A03G00789030.1.CDS1"/>
    <property type="gene ID" value="TraesNOR2A03G00789030"/>
</dbReference>
<dbReference type="Gramene" id="TraesCS2A02G470300.1">
    <property type="protein sequence ID" value="TraesCS2A02G470300.1.cds1"/>
    <property type="gene ID" value="TraesCS2A02G470300"/>
</dbReference>
<protein>
    <submittedName>
        <fullName evidence="1">Uncharacterized protein</fullName>
    </submittedName>
</protein>
<reference evidence="1" key="1">
    <citation type="submission" date="2018-08" db="EMBL/GenBank/DDBJ databases">
        <authorList>
            <person name="Rossello M."/>
        </authorList>
    </citation>
    <scope>NUCLEOTIDE SEQUENCE [LARGE SCALE GENOMIC DNA]</scope>
    <source>
        <strain evidence="1">cv. Chinese Spring</strain>
    </source>
</reference>
<dbReference type="Gramene" id="TraesLAC2A03G00782790.1">
    <property type="protein sequence ID" value="TraesLAC2A03G00782790.1.CDS1"/>
    <property type="gene ID" value="TraesLAC2A03G00782790"/>
</dbReference>
<dbReference type="STRING" id="4565.A0A3B6B6K6"/>
<accession>A0A3B6B6K6</accession>
<evidence type="ECO:0000313" key="1">
    <source>
        <dbReference type="EnsemblPlants" id="TraesCS2A02G470300.1.cds1"/>
    </source>
</evidence>
<dbReference type="Gramene" id="TraesJUL2A03G00783420.1">
    <property type="protein sequence ID" value="TraesJUL2A03G00783420.1.CDS1"/>
    <property type="gene ID" value="TraesJUL2A03G00783420"/>
</dbReference>